<keyword evidence="2" id="KW-1185">Reference proteome</keyword>
<accession>A0A5N6SBA2</accession>
<dbReference type="RefSeq" id="WP_152579929.1">
    <property type="nucleotide sequence ID" value="NZ_QDAG01000001.1"/>
</dbReference>
<dbReference type="Proteomes" id="UP000325415">
    <property type="component" value="Unassembled WGS sequence"/>
</dbReference>
<evidence type="ECO:0000313" key="1">
    <source>
        <dbReference type="EMBL" id="KAE8130237.1"/>
    </source>
</evidence>
<name>A0A5N6SBA2_9BIFI</name>
<organism evidence="1 2">
    <name type="scientific">Bifidobacterium tibiigranuli</name>
    <dbReference type="NCBI Taxonomy" id="2172043"/>
    <lineage>
        <taxon>Bacteria</taxon>
        <taxon>Bacillati</taxon>
        <taxon>Actinomycetota</taxon>
        <taxon>Actinomycetes</taxon>
        <taxon>Bifidobacteriales</taxon>
        <taxon>Bifidobacteriaceae</taxon>
        <taxon>Bifidobacterium</taxon>
    </lineage>
</organism>
<reference evidence="1 2" key="1">
    <citation type="submission" date="2018-04" db="EMBL/GenBank/DDBJ databases">
        <authorList>
            <person name="Eckel V.P."/>
            <person name="Vogel R.F."/>
        </authorList>
    </citation>
    <scope>NUCLEOTIDE SEQUENCE [LARGE SCALE GENOMIC DNA]</scope>
    <source>
        <strain evidence="2">TMW 2.1764</strain>
    </source>
</reference>
<gene>
    <name evidence="1" type="ORF">DDE84_01265</name>
</gene>
<dbReference type="AlphaFoldDB" id="A0A5N6SBA2"/>
<evidence type="ECO:0000313" key="2">
    <source>
        <dbReference type="Proteomes" id="UP000325415"/>
    </source>
</evidence>
<comment type="caution">
    <text evidence="1">The sequence shown here is derived from an EMBL/GenBank/DDBJ whole genome shotgun (WGS) entry which is preliminary data.</text>
</comment>
<protein>
    <submittedName>
        <fullName evidence="1">Uncharacterized protein</fullName>
    </submittedName>
</protein>
<dbReference type="GeneID" id="78126333"/>
<sequence length="114" mass="12909">MIAIDEARKLYSHPDARAVAHSRTFDLDELRAYQRAAYFIGRTAAPTEAEIEAAAIEMYRQELCTIRDCEATTDEAIEALYEMIGDNAIADDTRRMVHERAALVLESGRKKVME</sequence>
<proteinExistence type="predicted"/>
<dbReference type="EMBL" id="QDAG01000001">
    <property type="protein sequence ID" value="KAE8130237.1"/>
    <property type="molecule type" value="Genomic_DNA"/>
</dbReference>